<reference evidence="1" key="1">
    <citation type="submission" date="2020-05" db="EMBL/GenBank/DDBJ databases">
        <title>Large-scale comparative analyses of tick genomes elucidate their genetic diversity and vector capacities.</title>
        <authorList>
            <person name="Jia N."/>
            <person name="Wang J."/>
            <person name="Shi W."/>
            <person name="Du L."/>
            <person name="Sun Y."/>
            <person name="Zhan W."/>
            <person name="Jiang J."/>
            <person name="Wang Q."/>
            <person name="Zhang B."/>
            <person name="Ji P."/>
            <person name="Sakyi L.B."/>
            <person name="Cui X."/>
            <person name="Yuan T."/>
            <person name="Jiang B."/>
            <person name="Yang W."/>
            <person name="Lam T.T.-Y."/>
            <person name="Chang Q."/>
            <person name="Ding S."/>
            <person name="Wang X."/>
            <person name="Zhu J."/>
            <person name="Ruan X."/>
            <person name="Zhao L."/>
            <person name="Wei J."/>
            <person name="Que T."/>
            <person name="Du C."/>
            <person name="Cheng J."/>
            <person name="Dai P."/>
            <person name="Han X."/>
            <person name="Huang E."/>
            <person name="Gao Y."/>
            <person name="Liu J."/>
            <person name="Shao H."/>
            <person name="Ye R."/>
            <person name="Li L."/>
            <person name="Wei W."/>
            <person name="Wang X."/>
            <person name="Wang C."/>
            <person name="Yang T."/>
            <person name="Huo Q."/>
            <person name="Li W."/>
            <person name="Guo W."/>
            <person name="Chen H."/>
            <person name="Zhou L."/>
            <person name="Ni X."/>
            <person name="Tian J."/>
            <person name="Zhou Y."/>
            <person name="Sheng Y."/>
            <person name="Liu T."/>
            <person name="Pan Y."/>
            <person name="Xia L."/>
            <person name="Li J."/>
            <person name="Zhao F."/>
            <person name="Cao W."/>
        </authorList>
    </citation>
    <scope>NUCLEOTIDE SEQUENCE</scope>
    <source>
        <strain evidence="1">Hyas-2018</strain>
    </source>
</reference>
<comment type="caution">
    <text evidence="1">The sequence shown here is derived from an EMBL/GenBank/DDBJ whole genome shotgun (WGS) entry which is preliminary data.</text>
</comment>
<accession>A0ACB7SCQ2</accession>
<dbReference type="Proteomes" id="UP000821845">
    <property type="component" value="Chromosome 4"/>
</dbReference>
<dbReference type="EMBL" id="CM023484">
    <property type="protein sequence ID" value="KAH6931857.1"/>
    <property type="molecule type" value="Genomic_DNA"/>
</dbReference>
<evidence type="ECO:0000313" key="2">
    <source>
        <dbReference type="Proteomes" id="UP000821845"/>
    </source>
</evidence>
<sequence>MPGHDADGEELPAADALDTDGSSWRQVYARSRKPASSLKKTSVVDTSTEEPQKVLASIRRNAPRPPPLPADDYKIVLRIRGGFNCADTPLPKLIHAILQAAALTRSLQDQYRINAVSNTILVSTPDCERTDAYFQIKTIKMDNRSYEVASHITDPSNTCKGVIRNVPVDHTAETIMSSLLDYDRLGLILTGRRMGATTSVLVTFRGTRVPYYINYQGGVIRCVPYRYRTEACNLCRTVGHRPDVCPSAPQSLCQVCGVPNPPHDHDCQPKCVVCQKDHPTGSPQCPQRYKPKPKPAPLLFEKDAASLLGPSTLSQNNQRGRSPSPTKRQERRSRSRSRSRRRNRSRSKSVYPDNGRRTGPGNQRSSFTNLDSSHSPIEESPDDVNIGGLLGKMRISLGRLANSVCDILVTISFALYMASRVVKPRKLLDRNENPGSVQTGNFSEACGELQTQARTCVPFALLQLLIFKDPKHPQLVLRPSVGLQPYSPDELFVADISYSSVPTNGQARMTAFTPPLPQRQVADASKTQDATPKNGLPAGTNMLHSIPGQRTLATPGTCSLLEVLGSQQIDVPLSAYLTTVSQYRSDHQKR</sequence>
<organism evidence="1 2">
    <name type="scientific">Hyalomma asiaticum</name>
    <name type="common">Tick</name>
    <dbReference type="NCBI Taxonomy" id="266040"/>
    <lineage>
        <taxon>Eukaryota</taxon>
        <taxon>Metazoa</taxon>
        <taxon>Ecdysozoa</taxon>
        <taxon>Arthropoda</taxon>
        <taxon>Chelicerata</taxon>
        <taxon>Arachnida</taxon>
        <taxon>Acari</taxon>
        <taxon>Parasitiformes</taxon>
        <taxon>Ixodida</taxon>
        <taxon>Ixodoidea</taxon>
        <taxon>Ixodidae</taxon>
        <taxon>Hyalomminae</taxon>
        <taxon>Hyalomma</taxon>
    </lineage>
</organism>
<proteinExistence type="predicted"/>
<evidence type="ECO:0000313" key="1">
    <source>
        <dbReference type="EMBL" id="KAH6931857.1"/>
    </source>
</evidence>
<protein>
    <submittedName>
        <fullName evidence="1">Uncharacterized protein</fullName>
    </submittedName>
</protein>
<name>A0ACB7SCQ2_HYAAI</name>
<gene>
    <name evidence="1" type="ORF">HPB50_001188</name>
</gene>
<keyword evidence="2" id="KW-1185">Reference proteome</keyword>